<comment type="caution">
    <text evidence="7">The sequence shown here is derived from an EMBL/GenBank/DDBJ whole genome shotgun (WGS) entry which is preliminary data.</text>
</comment>
<dbReference type="NCBIfam" id="TIGR00633">
    <property type="entry name" value="xth"/>
    <property type="match status" value="1"/>
</dbReference>
<organism evidence="7 8">
    <name type="scientific">Candidatus Nanosyncoccus nanoralicus</name>
    <dbReference type="NCBI Taxonomy" id="2171996"/>
    <lineage>
        <taxon>Bacteria</taxon>
        <taxon>Candidatus Saccharimonadota</taxon>
        <taxon>Candidatus Nanosyncoccalia</taxon>
        <taxon>Candidatus Nanosyncoccales</taxon>
        <taxon>Candidatus Nanosyncoccaceae</taxon>
        <taxon>Candidatus Nanosyncoccus</taxon>
    </lineage>
</organism>
<dbReference type="EMBL" id="PRLL01000011">
    <property type="protein sequence ID" value="RYC73484.1"/>
    <property type="molecule type" value="Genomic_DNA"/>
</dbReference>
<keyword evidence="3" id="KW-0479">Metal-binding</keyword>
<dbReference type="Gene3D" id="3.60.10.10">
    <property type="entry name" value="Endonuclease/exonuclease/phosphatase"/>
    <property type="match status" value="1"/>
</dbReference>
<keyword evidence="5" id="KW-0460">Magnesium</keyword>
<gene>
    <name evidence="7" type="primary">exoA</name>
    <name evidence="7" type="ORF">G3KMM_00372</name>
</gene>
<keyword evidence="4 7" id="KW-0378">Hydrolase</keyword>
<name>A0ABY0FK47_9BACT</name>
<evidence type="ECO:0000313" key="8">
    <source>
        <dbReference type="Proteomes" id="UP001191004"/>
    </source>
</evidence>
<proteinExistence type="inferred from homology"/>
<dbReference type="InterPro" id="IPR004808">
    <property type="entry name" value="AP_endonuc_1"/>
</dbReference>
<dbReference type="PANTHER" id="PTHR22748:SF6">
    <property type="entry name" value="DNA-(APURINIC OR APYRIMIDINIC SITE) ENDONUCLEASE"/>
    <property type="match status" value="1"/>
</dbReference>
<dbReference type="PANTHER" id="PTHR22748">
    <property type="entry name" value="AP ENDONUCLEASE"/>
    <property type="match status" value="1"/>
</dbReference>
<evidence type="ECO:0000256" key="2">
    <source>
        <dbReference type="ARBA" id="ARBA00007092"/>
    </source>
</evidence>
<protein>
    <submittedName>
        <fullName evidence="7">Exodeoxyribonuclease</fullName>
        <ecNumber evidence="7">3.1.11.2</ecNumber>
    </submittedName>
</protein>
<dbReference type="PROSITE" id="PS00726">
    <property type="entry name" value="AP_NUCLEASE_F1_1"/>
    <property type="match status" value="1"/>
</dbReference>
<evidence type="ECO:0000313" key="7">
    <source>
        <dbReference type="EMBL" id="RYC73484.1"/>
    </source>
</evidence>
<dbReference type="CDD" id="cd09087">
    <property type="entry name" value="Ape1-like_AP-endo"/>
    <property type="match status" value="1"/>
</dbReference>
<evidence type="ECO:0000256" key="5">
    <source>
        <dbReference type="ARBA" id="ARBA00022842"/>
    </source>
</evidence>
<dbReference type="RefSeq" id="WP_129604801.1">
    <property type="nucleotide sequence ID" value="NZ_PRLL01000011.1"/>
</dbReference>
<dbReference type="EC" id="3.1.11.2" evidence="7"/>
<reference evidence="7 8" key="1">
    <citation type="journal article" date="2018" name="bioRxiv">
        <title>Evidence of independent acquisition and adaption of ultra-small bacteria to human hosts across the highly diverse yet reduced genomes of the phylum Saccharibacteria.</title>
        <authorList>
            <person name="McLean J.S."/>
            <person name="Bor B."/>
            <person name="To T.T."/>
            <person name="Liu Q."/>
            <person name="Kearns K.A."/>
            <person name="Solden L.M."/>
            <person name="Wrighton K.C."/>
            <person name="He X."/>
            <person name="Shi W."/>
        </authorList>
    </citation>
    <scope>NUCLEOTIDE SEQUENCE [LARGE SCALE GENOMIC DNA]</scope>
    <source>
        <strain evidence="7 8">TM7_KMM_G3_1_HOT_351</strain>
    </source>
</reference>
<dbReference type="InterPro" id="IPR020847">
    <property type="entry name" value="AP_endonuclease_F1_BS"/>
</dbReference>
<evidence type="ECO:0000256" key="4">
    <source>
        <dbReference type="ARBA" id="ARBA00022801"/>
    </source>
</evidence>
<reference evidence="7 8" key="2">
    <citation type="journal article" date="2020" name="Cell Rep.">
        <title>Acquisition and Adaptation of Ultra-small Parasitic Reduced Genome Bacteria to Mammalian Hosts.</title>
        <authorList>
            <person name="McLean J.S."/>
            <person name="Bor B."/>
            <person name="Kerns K.A."/>
            <person name="Liu Q."/>
            <person name="To T.T."/>
            <person name="Solden L."/>
            <person name="Hendrickson E.L."/>
            <person name="Wrighton K."/>
            <person name="Shi W."/>
            <person name="He X."/>
        </authorList>
    </citation>
    <scope>NUCLEOTIDE SEQUENCE [LARGE SCALE GENOMIC DNA]</scope>
    <source>
        <strain evidence="7 8">TM7_KMM_G3_1_HOT_351</strain>
    </source>
</reference>
<dbReference type="Pfam" id="PF03372">
    <property type="entry name" value="Exo_endo_phos"/>
    <property type="match status" value="1"/>
</dbReference>
<sequence length="278" mass="32529">MQYSLYSWNVNGIRAVLKKGVLQELLQSKNPDFLCLQETKAKKDQVEVDFPDYQEVWNSADRAGYSGTAIFAKNHQPVQSTELNLEHFLATQTDPEITKILNRLHQDQYGAPLNEGRITTVETSHFYLVTVYTPNSKNDLSRLNLRHDLWDPLFLYYIKYLEQTKPVVFCGDLNVSHQEIDLARPKQNTKNAGFTQEEREGIENYIKNHFLDTFRTLHPETIKYSWWSHWGHARENNVGWRIDYFFISEILKKHLLSAEIHDQILGSDHCPISITLQF</sequence>
<dbReference type="InterPro" id="IPR036691">
    <property type="entry name" value="Endo/exonu/phosph_ase_sf"/>
</dbReference>
<accession>A0ABY0FK47</accession>
<evidence type="ECO:0000256" key="3">
    <source>
        <dbReference type="ARBA" id="ARBA00022723"/>
    </source>
</evidence>
<keyword evidence="8" id="KW-1185">Reference proteome</keyword>
<feature type="domain" description="Endonuclease/exonuclease/phosphatase" evidence="6">
    <location>
        <begin position="7"/>
        <end position="269"/>
    </location>
</feature>
<comment type="similarity">
    <text evidence="2">Belongs to the DNA repair enzymes AP/ExoA family.</text>
</comment>
<dbReference type="InterPro" id="IPR005135">
    <property type="entry name" value="Endo/exonuclease/phosphatase"/>
</dbReference>
<dbReference type="PROSITE" id="PS51435">
    <property type="entry name" value="AP_NUCLEASE_F1_4"/>
    <property type="match status" value="1"/>
</dbReference>
<evidence type="ECO:0000259" key="6">
    <source>
        <dbReference type="Pfam" id="PF03372"/>
    </source>
</evidence>
<comment type="cofactor">
    <cofactor evidence="1">
        <name>Mg(2+)</name>
        <dbReference type="ChEBI" id="CHEBI:18420"/>
    </cofactor>
</comment>
<dbReference type="NCBIfam" id="TIGR00195">
    <property type="entry name" value="exoDNase_III"/>
    <property type="match status" value="1"/>
</dbReference>
<dbReference type="Proteomes" id="UP001191004">
    <property type="component" value="Unassembled WGS sequence"/>
</dbReference>
<dbReference type="GO" id="GO:0008311">
    <property type="term" value="F:double-stranded DNA 3'-5' DNA exonuclease activity"/>
    <property type="evidence" value="ECO:0007669"/>
    <property type="project" value="UniProtKB-EC"/>
</dbReference>
<evidence type="ECO:0000256" key="1">
    <source>
        <dbReference type="ARBA" id="ARBA00001946"/>
    </source>
</evidence>
<dbReference type="SUPFAM" id="SSF56219">
    <property type="entry name" value="DNase I-like"/>
    <property type="match status" value="1"/>
</dbReference>